<protein>
    <submittedName>
        <fullName evidence="1">Uncharacterized protein</fullName>
    </submittedName>
</protein>
<sequence>MINIYLMVTHIIYSCDEKFTRGCYYPLISLQIINIILI</sequence>
<name>A0A2C9U5T8_MANES</name>
<evidence type="ECO:0000313" key="1">
    <source>
        <dbReference type="EMBL" id="OAY25131.1"/>
    </source>
</evidence>
<dbReference type="EMBL" id="CM004403">
    <property type="protein sequence ID" value="OAY25131.1"/>
    <property type="molecule type" value="Genomic_DNA"/>
</dbReference>
<gene>
    <name evidence="1" type="ORF">MANES_17G069600</name>
</gene>
<organism evidence="1">
    <name type="scientific">Manihot esculenta</name>
    <name type="common">Cassava</name>
    <name type="synonym">Jatropha manihot</name>
    <dbReference type="NCBI Taxonomy" id="3983"/>
    <lineage>
        <taxon>Eukaryota</taxon>
        <taxon>Viridiplantae</taxon>
        <taxon>Streptophyta</taxon>
        <taxon>Embryophyta</taxon>
        <taxon>Tracheophyta</taxon>
        <taxon>Spermatophyta</taxon>
        <taxon>Magnoliopsida</taxon>
        <taxon>eudicotyledons</taxon>
        <taxon>Gunneridae</taxon>
        <taxon>Pentapetalae</taxon>
        <taxon>rosids</taxon>
        <taxon>fabids</taxon>
        <taxon>Malpighiales</taxon>
        <taxon>Euphorbiaceae</taxon>
        <taxon>Crotonoideae</taxon>
        <taxon>Manihoteae</taxon>
        <taxon>Manihot</taxon>
    </lineage>
</organism>
<accession>A0A2C9U5T8</accession>
<dbReference type="AlphaFoldDB" id="A0A2C9U5T8"/>
<reference evidence="1" key="1">
    <citation type="submission" date="2016-02" db="EMBL/GenBank/DDBJ databases">
        <title>WGS assembly of Manihot esculenta.</title>
        <authorList>
            <person name="Bredeson J.V."/>
            <person name="Prochnik S.E."/>
            <person name="Lyons J.B."/>
            <person name="Schmutz J."/>
            <person name="Grimwood J."/>
            <person name="Vrebalov J."/>
            <person name="Bart R.S."/>
            <person name="Amuge T."/>
            <person name="Ferguson M.E."/>
            <person name="Green R."/>
            <person name="Putnam N."/>
            <person name="Stites J."/>
            <person name="Rounsley S."/>
            <person name="Rokhsar D.S."/>
        </authorList>
    </citation>
    <scope>NUCLEOTIDE SEQUENCE [LARGE SCALE GENOMIC DNA]</scope>
    <source>
        <tissue evidence="1">Leaf</tissue>
    </source>
</reference>
<proteinExistence type="predicted"/>